<dbReference type="Gene3D" id="3.30.70.1660">
    <property type="match status" value="1"/>
</dbReference>
<comment type="similarity">
    <text evidence="1">Belongs to the prokaryotic/mitochondrial release factor family.</text>
</comment>
<dbReference type="SUPFAM" id="SSF75620">
    <property type="entry name" value="Release factor"/>
    <property type="match status" value="1"/>
</dbReference>
<evidence type="ECO:0000256" key="1">
    <source>
        <dbReference type="ARBA" id="ARBA00010835"/>
    </source>
</evidence>
<dbReference type="InterPro" id="IPR000352">
    <property type="entry name" value="Pep_chain_release_fac_I"/>
</dbReference>
<name>A0A1G1Z001_9BACT</name>
<dbReference type="PANTHER" id="PTHR43116">
    <property type="entry name" value="PEPTIDE CHAIN RELEASE FACTOR 2"/>
    <property type="match status" value="1"/>
</dbReference>
<protein>
    <recommendedName>
        <fullName evidence="3">Prokaryotic-type class I peptide chain release factors domain-containing protein</fullName>
    </recommendedName>
</protein>
<organism evidence="4 5">
    <name type="scientific">Candidatus Colwellbacteria bacterium RIFCSPHIGHO2_02_FULL_43_15</name>
    <dbReference type="NCBI Taxonomy" id="1797686"/>
    <lineage>
        <taxon>Bacteria</taxon>
        <taxon>Candidatus Colwelliibacteriota</taxon>
    </lineage>
</organism>
<dbReference type="Gene3D" id="3.30.160.20">
    <property type="match status" value="1"/>
</dbReference>
<dbReference type="Proteomes" id="UP000178651">
    <property type="component" value="Unassembled WGS sequence"/>
</dbReference>
<evidence type="ECO:0000259" key="3">
    <source>
        <dbReference type="PROSITE" id="PS00745"/>
    </source>
</evidence>
<evidence type="ECO:0000313" key="5">
    <source>
        <dbReference type="Proteomes" id="UP000178651"/>
    </source>
</evidence>
<dbReference type="PROSITE" id="PS00745">
    <property type="entry name" value="RF_PROK_I"/>
    <property type="match status" value="1"/>
</dbReference>
<dbReference type="Pfam" id="PF00472">
    <property type="entry name" value="RF-1"/>
    <property type="match status" value="1"/>
</dbReference>
<evidence type="ECO:0000256" key="2">
    <source>
        <dbReference type="ARBA" id="ARBA00022481"/>
    </source>
</evidence>
<dbReference type="GO" id="GO:0005737">
    <property type="term" value="C:cytoplasm"/>
    <property type="evidence" value="ECO:0007669"/>
    <property type="project" value="UniProtKB-ARBA"/>
</dbReference>
<comment type="caution">
    <text evidence="4">The sequence shown here is derived from an EMBL/GenBank/DDBJ whole genome shotgun (WGS) entry which is preliminary data.</text>
</comment>
<sequence>MEFEISDFDLWKENKSLAEEKNKEAGLIKNLLAEFDAADTLEKLRKLEIKTLMSGAYDHLSAVISLYPGVGGEDAEDWSRMLLEMYELYALGRGWKVKSIDANTIEIKGEYAYGFLRKETGVHRLVRISPFDSKKLRHTSFALVEVLPDLPSVELSKIKIPPEDIKIEFSRSGGPGGQNVNKVETAVRVVHLPTNLSAASSSERSQSQNREKAMALLAAKIFKLMEEKQAKEIKDLRTKVKPEWGNQIRSYVLHPYKLVKDHRTETETSKADAVLAGDLDLFIESEVEKLK</sequence>
<dbReference type="SMART" id="SM00937">
    <property type="entry name" value="PCRF"/>
    <property type="match status" value="1"/>
</dbReference>
<dbReference type="InterPro" id="IPR045853">
    <property type="entry name" value="Pep_chain_release_fac_I_sf"/>
</dbReference>
<dbReference type="Pfam" id="PF03462">
    <property type="entry name" value="PCRF"/>
    <property type="match status" value="1"/>
</dbReference>
<feature type="domain" description="Prokaryotic-type class I peptide chain release factors" evidence="3">
    <location>
        <begin position="171"/>
        <end position="187"/>
    </location>
</feature>
<dbReference type="EMBL" id="MHIU01000011">
    <property type="protein sequence ID" value="OGY57968.1"/>
    <property type="molecule type" value="Genomic_DNA"/>
</dbReference>
<dbReference type="AlphaFoldDB" id="A0A1G1Z001"/>
<dbReference type="InterPro" id="IPR005139">
    <property type="entry name" value="PCRF"/>
</dbReference>
<dbReference type="PANTHER" id="PTHR43116:SF3">
    <property type="entry name" value="CLASS I PEPTIDE CHAIN RELEASE FACTOR"/>
    <property type="match status" value="1"/>
</dbReference>
<evidence type="ECO:0000313" key="4">
    <source>
        <dbReference type="EMBL" id="OGY57968.1"/>
    </source>
</evidence>
<dbReference type="GO" id="GO:0003747">
    <property type="term" value="F:translation release factor activity"/>
    <property type="evidence" value="ECO:0007669"/>
    <property type="project" value="InterPro"/>
</dbReference>
<proteinExistence type="inferred from homology"/>
<reference evidence="4 5" key="1">
    <citation type="journal article" date="2016" name="Nat. Commun.">
        <title>Thousands of microbial genomes shed light on interconnected biogeochemical processes in an aquifer system.</title>
        <authorList>
            <person name="Anantharaman K."/>
            <person name="Brown C.T."/>
            <person name="Hug L.A."/>
            <person name="Sharon I."/>
            <person name="Castelle C.J."/>
            <person name="Probst A.J."/>
            <person name="Thomas B.C."/>
            <person name="Singh A."/>
            <person name="Wilkins M.J."/>
            <person name="Karaoz U."/>
            <person name="Brodie E.L."/>
            <person name="Williams K.H."/>
            <person name="Hubbard S.S."/>
            <person name="Banfield J.F."/>
        </authorList>
    </citation>
    <scope>NUCLEOTIDE SEQUENCE [LARGE SCALE GENOMIC DNA]</scope>
</reference>
<gene>
    <name evidence="4" type="ORF">A3D47_01735</name>
</gene>
<keyword evidence="2" id="KW-0488">Methylation</keyword>
<accession>A0A1G1Z001</accession>